<dbReference type="Gene3D" id="1.20.1280.50">
    <property type="match status" value="1"/>
</dbReference>
<gene>
    <name evidence="3" type="ORF">BDV96DRAFT_615861</name>
</gene>
<dbReference type="AlphaFoldDB" id="A0A6A5YQ77"/>
<evidence type="ECO:0000313" key="4">
    <source>
        <dbReference type="Proteomes" id="UP000799770"/>
    </source>
</evidence>
<dbReference type="Proteomes" id="UP000799770">
    <property type="component" value="Unassembled WGS sequence"/>
</dbReference>
<feature type="compositionally biased region" description="Basic and acidic residues" evidence="1">
    <location>
        <begin position="530"/>
        <end position="546"/>
    </location>
</feature>
<feature type="region of interest" description="Disordered" evidence="1">
    <location>
        <begin position="513"/>
        <end position="562"/>
    </location>
</feature>
<dbReference type="InterPro" id="IPR001810">
    <property type="entry name" value="F-box_dom"/>
</dbReference>
<reference evidence="3" key="1">
    <citation type="journal article" date="2020" name="Stud. Mycol.">
        <title>101 Dothideomycetes genomes: a test case for predicting lifestyles and emergence of pathogens.</title>
        <authorList>
            <person name="Haridas S."/>
            <person name="Albert R."/>
            <person name="Binder M."/>
            <person name="Bloem J."/>
            <person name="Labutti K."/>
            <person name="Salamov A."/>
            <person name="Andreopoulos B."/>
            <person name="Baker S."/>
            <person name="Barry K."/>
            <person name="Bills G."/>
            <person name="Bluhm B."/>
            <person name="Cannon C."/>
            <person name="Castanera R."/>
            <person name="Culley D."/>
            <person name="Daum C."/>
            <person name="Ezra D."/>
            <person name="Gonzalez J."/>
            <person name="Henrissat B."/>
            <person name="Kuo A."/>
            <person name="Liang C."/>
            <person name="Lipzen A."/>
            <person name="Lutzoni F."/>
            <person name="Magnuson J."/>
            <person name="Mondo S."/>
            <person name="Nolan M."/>
            <person name="Ohm R."/>
            <person name="Pangilinan J."/>
            <person name="Park H.-J."/>
            <person name="Ramirez L."/>
            <person name="Alfaro M."/>
            <person name="Sun H."/>
            <person name="Tritt A."/>
            <person name="Yoshinaga Y."/>
            <person name="Zwiers L.-H."/>
            <person name="Turgeon B."/>
            <person name="Goodwin S."/>
            <person name="Spatafora J."/>
            <person name="Crous P."/>
            <person name="Grigoriev I."/>
        </authorList>
    </citation>
    <scope>NUCLEOTIDE SEQUENCE</scope>
    <source>
        <strain evidence="3">CBS 627.86</strain>
    </source>
</reference>
<dbReference type="SUPFAM" id="SSF81383">
    <property type="entry name" value="F-box domain"/>
    <property type="match status" value="1"/>
</dbReference>
<protein>
    <recommendedName>
        <fullName evidence="2">F-box domain-containing protein</fullName>
    </recommendedName>
</protein>
<dbReference type="InterPro" id="IPR036047">
    <property type="entry name" value="F-box-like_dom_sf"/>
</dbReference>
<dbReference type="SUPFAM" id="SSF52047">
    <property type="entry name" value="RNI-like"/>
    <property type="match status" value="1"/>
</dbReference>
<accession>A0A6A5YQ77</accession>
<dbReference type="InterPro" id="IPR032675">
    <property type="entry name" value="LRR_dom_sf"/>
</dbReference>
<name>A0A6A5YQ77_9PLEO</name>
<dbReference type="Gene3D" id="3.80.10.10">
    <property type="entry name" value="Ribonuclease Inhibitor"/>
    <property type="match status" value="2"/>
</dbReference>
<feature type="domain" description="F-box" evidence="2">
    <location>
        <begin position="20"/>
        <end position="50"/>
    </location>
</feature>
<evidence type="ECO:0000313" key="3">
    <source>
        <dbReference type="EMBL" id="KAF2109150.1"/>
    </source>
</evidence>
<keyword evidence="4" id="KW-1185">Reference proteome</keyword>
<evidence type="ECO:0000259" key="2">
    <source>
        <dbReference type="Pfam" id="PF12937"/>
    </source>
</evidence>
<feature type="region of interest" description="Disordered" evidence="1">
    <location>
        <begin position="448"/>
        <end position="492"/>
    </location>
</feature>
<dbReference type="Pfam" id="PF12937">
    <property type="entry name" value="F-box-like"/>
    <property type="match status" value="1"/>
</dbReference>
<dbReference type="OrthoDB" id="408631at2759"/>
<dbReference type="EMBL" id="ML977343">
    <property type="protein sequence ID" value="KAF2109150.1"/>
    <property type="molecule type" value="Genomic_DNA"/>
</dbReference>
<organism evidence="3 4">
    <name type="scientific">Lophiotrema nucula</name>
    <dbReference type="NCBI Taxonomy" id="690887"/>
    <lineage>
        <taxon>Eukaryota</taxon>
        <taxon>Fungi</taxon>
        <taxon>Dikarya</taxon>
        <taxon>Ascomycota</taxon>
        <taxon>Pezizomycotina</taxon>
        <taxon>Dothideomycetes</taxon>
        <taxon>Pleosporomycetidae</taxon>
        <taxon>Pleosporales</taxon>
        <taxon>Lophiotremataceae</taxon>
        <taxon>Lophiotrema</taxon>
    </lineage>
</organism>
<evidence type="ECO:0000256" key="1">
    <source>
        <dbReference type="SAM" id="MobiDB-lite"/>
    </source>
</evidence>
<proteinExistence type="predicted"/>
<sequence>MDDLLPSYESVIQQNPFELIAPYLNSEDLCSAALVCQKWHEIFTPELWGNPASHFGVQNDTVYVALTRFKRTLFYSRLFVRELTHTLHLPPAHAEIYGGPHYEWLRDCLERLPRLQSLIVNGLPFFDHASLLTLRHSSLWWNSTHPNVYPNFGLRLLEASGCSNVTSNGLSEALPHFPDLVTLDLSRTAAARDEVVFEKLKYLPTLRVLKLRGLGLRDSDISVIAPIIGMRVRSLDVSENLLSDSSARCLLDHCLKDTRRDSPLFHAPASPIDHVRPRGEFDIPGIDDLDSHLRKKLTQGFVGSLALETARNVGITHLYLSRNTITVEGVSGLLRSGRLQVLDIGTLPTVVAKPLLGRDQDAGDPVPLPSVAKLTPVLAECASKKLVRLRINYAVITEDAPLETVPSPRAELAGDSGIYRPVDAHELDADVPALQELDQDATAIHELPSDAFEPAELPDTSVSPEKMQSRLEHKTSQTPAIEVTSEEPEIKRGAAYAPEPVALSETPLSPLSPILDASGGLSPISPSFDTRCRSDSDGSNDTEPKSPRPRQNSTYHVEDRRARLDLRQSQENRLHPGMLPKVHTLILTDVPSKTEDETIVPRLIQFIADCAEETEIAQMRSRHTYMLPPGRSRKVAEREYARSLFALRRIVFEMAPLQAAPKKVSTSWRQYPTKSSTEDADSETFWEAATHDFSFFGDEECGLPNLEPGRNLPLAAMDGLMLAPQRPAPASQPRQAQMAQRRIQDVVSEIAQFRKAKKAAYHTLLQAGDPDAVVEGHWPGDITVVRVNPDSGSLDYYGNRFESGWLYR</sequence>